<dbReference type="GO" id="GO:0005739">
    <property type="term" value="C:mitochondrion"/>
    <property type="evidence" value="ECO:0007669"/>
    <property type="project" value="TreeGrafter"/>
</dbReference>
<sequence length="690" mass="80120">MMIVSKIKRVIKVENSFKNLVTQLNKFQQCNKSLQYNQELQNRISFQFCSKPYNKFNDSTHFNKVGSDTKRNDQNKKSLEYEQNSILKQLELDEFQIPKNYKNCTGCGVKFQIEHQNKLGYIDKKVLKEIVDHNKRIDEEIENGDIVVKRSNQFDESDYISKYMIQNNKLQQLKNTDHKQFIEIEDLDMLEEIESKKENMTVYKRKEKNLKYKKPICYRCHQLKYQKNLIDQQSEISRQNQQEQNQQSNLSDDENEDHQQELEMTDFEKGDLLATKDPSEFLKKAFKLVKRNSTIIFVVDATDLFATLNTSIVDYAFAQNHKIILAVNKIDALPPNNVQFNQLKSVVKKCILEKYPNNLHLLEDIVLVSAKSGEGLEKITKYIISAKMESKQYQHSRYSKNFYVMGFANTGKSSFINALNRQTKKLLKKQEDQQTNSNPENLNSQDKLMIKRLLGGTSVGGEEDDQELTTSSIPGTTVSFVKSRNKRLNVNIYDTPGIPNPHQLYHYFSNPTDAKIIVIDKKISPQVFTISKDLSVFFGGLARIDQTQGIDVNAAVFMSSHIAVHVTKSYKANEVFIKQYNNILVPVLNPDFTQIIFQRHVIDISFDSKGRCNQDLEIFGLGWLSFTSQKVCKGEAQFFLYLPEGVQYKLRESFYKFDISLMSKKIRTKQVHSNVIEKQKQINISKLKQN</sequence>
<dbReference type="PANTHER" id="PTHR46434:SF1">
    <property type="entry name" value="GENETIC INTERACTOR OF PROHIBITINS 3, MITOCHONDRIAL"/>
    <property type="match status" value="1"/>
</dbReference>
<dbReference type="RefSeq" id="XP_001013173.1">
    <property type="nucleotide sequence ID" value="XM_001013173.1"/>
</dbReference>
<dbReference type="KEGG" id="tet:TTHERM_00295410"/>
<name>I7MDY0_TETTS</name>
<dbReference type="Pfam" id="PF00009">
    <property type="entry name" value="GTP_EFTU"/>
    <property type="match status" value="1"/>
</dbReference>
<reference evidence="5" key="1">
    <citation type="journal article" date="2006" name="PLoS Biol.">
        <title>Macronuclear genome sequence of the ciliate Tetrahymena thermophila, a model eukaryote.</title>
        <authorList>
            <person name="Eisen J.A."/>
            <person name="Coyne R.S."/>
            <person name="Wu M."/>
            <person name="Wu D."/>
            <person name="Thiagarajan M."/>
            <person name="Wortman J.R."/>
            <person name="Badger J.H."/>
            <person name="Ren Q."/>
            <person name="Amedeo P."/>
            <person name="Jones K.M."/>
            <person name="Tallon L.J."/>
            <person name="Delcher A.L."/>
            <person name="Salzberg S.L."/>
            <person name="Silva J.C."/>
            <person name="Haas B.J."/>
            <person name="Majoros W.H."/>
            <person name="Farzad M."/>
            <person name="Carlton J.M."/>
            <person name="Smith R.K. Jr."/>
            <person name="Garg J."/>
            <person name="Pearlman R.E."/>
            <person name="Karrer K.M."/>
            <person name="Sun L."/>
            <person name="Manning G."/>
            <person name="Elde N.C."/>
            <person name="Turkewitz A.P."/>
            <person name="Asai D.J."/>
            <person name="Wilkes D.E."/>
            <person name="Wang Y."/>
            <person name="Cai H."/>
            <person name="Collins K."/>
            <person name="Stewart B.A."/>
            <person name="Lee S.R."/>
            <person name="Wilamowska K."/>
            <person name="Weinberg Z."/>
            <person name="Ruzzo W.L."/>
            <person name="Wloga D."/>
            <person name="Gaertig J."/>
            <person name="Frankel J."/>
            <person name="Tsao C.-C."/>
            <person name="Gorovsky M.A."/>
            <person name="Keeling P.J."/>
            <person name="Waller R.F."/>
            <person name="Patron N.J."/>
            <person name="Cherry J.M."/>
            <person name="Stover N.A."/>
            <person name="Krieger C.J."/>
            <person name="del Toro C."/>
            <person name="Ryder H.F."/>
            <person name="Williamson S.C."/>
            <person name="Barbeau R.A."/>
            <person name="Hamilton E.P."/>
            <person name="Orias E."/>
        </authorList>
    </citation>
    <scope>NUCLEOTIDE SEQUENCE [LARGE SCALE GENOMIC DNA]</scope>
    <source>
        <strain evidence="5">SB210</strain>
    </source>
</reference>
<keyword evidence="4" id="KW-0648">Protein biosynthesis</keyword>
<feature type="region of interest" description="Disordered" evidence="1">
    <location>
        <begin position="236"/>
        <end position="260"/>
    </location>
</feature>
<dbReference type="InterPro" id="IPR000795">
    <property type="entry name" value="T_Tr_GTP-bd_dom"/>
</dbReference>
<feature type="domain" description="NOA1/YqeH-like C-terminal" evidence="3">
    <location>
        <begin position="555"/>
        <end position="653"/>
    </location>
</feature>
<dbReference type="Proteomes" id="UP000009168">
    <property type="component" value="Unassembled WGS sequence"/>
</dbReference>
<evidence type="ECO:0000259" key="3">
    <source>
        <dbReference type="Pfam" id="PF21516"/>
    </source>
</evidence>
<dbReference type="STRING" id="312017.I7MDY0"/>
<feature type="compositionally biased region" description="Low complexity" evidence="1">
    <location>
        <begin position="236"/>
        <end position="249"/>
    </location>
</feature>
<dbReference type="Gene3D" id="3.40.50.300">
    <property type="entry name" value="P-loop containing nucleotide triphosphate hydrolases"/>
    <property type="match status" value="1"/>
</dbReference>
<dbReference type="CDD" id="cd01855">
    <property type="entry name" value="YqeH"/>
    <property type="match status" value="1"/>
</dbReference>
<dbReference type="GO" id="GO:0003746">
    <property type="term" value="F:translation elongation factor activity"/>
    <property type="evidence" value="ECO:0007669"/>
    <property type="project" value="UniProtKB-KW"/>
</dbReference>
<proteinExistence type="predicted"/>
<organism evidence="4 5">
    <name type="scientific">Tetrahymena thermophila (strain SB210)</name>
    <dbReference type="NCBI Taxonomy" id="312017"/>
    <lineage>
        <taxon>Eukaryota</taxon>
        <taxon>Sar</taxon>
        <taxon>Alveolata</taxon>
        <taxon>Ciliophora</taxon>
        <taxon>Intramacronucleata</taxon>
        <taxon>Oligohymenophorea</taxon>
        <taxon>Hymenostomatida</taxon>
        <taxon>Tetrahymenina</taxon>
        <taxon>Tetrahymenidae</taxon>
        <taxon>Tetrahymena</taxon>
    </lineage>
</organism>
<dbReference type="GeneID" id="7829445"/>
<keyword evidence="4" id="KW-0251">Elongation factor</keyword>
<accession>I7MDY0</accession>
<dbReference type="InterPro" id="IPR027417">
    <property type="entry name" value="P-loop_NTPase"/>
</dbReference>
<evidence type="ECO:0000259" key="2">
    <source>
        <dbReference type="Pfam" id="PF00009"/>
    </source>
</evidence>
<dbReference type="GO" id="GO:0005525">
    <property type="term" value="F:GTP binding"/>
    <property type="evidence" value="ECO:0007669"/>
    <property type="project" value="InterPro"/>
</dbReference>
<dbReference type="EMBL" id="GG662740">
    <property type="protein sequence ID" value="EAR92928.1"/>
    <property type="molecule type" value="Genomic_DNA"/>
</dbReference>
<gene>
    <name evidence="4" type="ORF">TTHERM_00295410</name>
</gene>
<dbReference type="AlphaFoldDB" id="I7MDY0"/>
<dbReference type="SUPFAM" id="SSF52540">
    <property type="entry name" value="P-loop containing nucleoside triphosphate hydrolases"/>
    <property type="match status" value="1"/>
</dbReference>
<dbReference type="HOGENOM" id="CLU_399309_0_0_1"/>
<feature type="domain" description="Tr-type G" evidence="2">
    <location>
        <begin position="294"/>
        <end position="385"/>
    </location>
</feature>
<dbReference type="InParanoid" id="I7MDY0"/>
<keyword evidence="5" id="KW-1185">Reference proteome</keyword>
<dbReference type="InterPro" id="IPR048422">
    <property type="entry name" value="NOA1/YqeH-like_C"/>
</dbReference>
<dbReference type="OrthoDB" id="1696305at2759"/>
<evidence type="ECO:0000256" key="1">
    <source>
        <dbReference type="SAM" id="MobiDB-lite"/>
    </source>
</evidence>
<dbReference type="eggNOG" id="KOG1249">
    <property type="taxonomic scope" value="Eukaryota"/>
</dbReference>
<dbReference type="GO" id="GO:0003924">
    <property type="term" value="F:GTPase activity"/>
    <property type="evidence" value="ECO:0007669"/>
    <property type="project" value="InterPro"/>
</dbReference>
<dbReference type="OMA" id="FKYKSYR"/>
<dbReference type="PANTHER" id="PTHR46434">
    <property type="entry name" value="GENETIC INTERACTOR OF PROHIBITINS 3, MITOCHONDRIAL"/>
    <property type="match status" value="1"/>
</dbReference>
<evidence type="ECO:0000313" key="5">
    <source>
        <dbReference type="Proteomes" id="UP000009168"/>
    </source>
</evidence>
<dbReference type="InterPro" id="IPR050896">
    <property type="entry name" value="Mito_lipid_metab_GTPase"/>
</dbReference>
<protein>
    <submittedName>
        <fullName evidence="4">Elongation factor Tu GTP-binding domain protein</fullName>
    </submittedName>
</protein>
<evidence type="ECO:0000313" key="4">
    <source>
        <dbReference type="EMBL" id="EAR92928.1"/>
    </source>
</evidence>
<dbReference type="Pfam" id="PF21516">
    <property type="entry name" value="YqeH-like_C"/>
    <property type="match status" value="1"/>
</dbReference>